<dbReference type="Proteomes" id="UP000001745">
    <property type="component" value="Unassembled WGS sequence"/>
</dbReference>
<gene>
    <name evidence="1" type="ORF">TSTA_107940</name>
</gene>
<name>B8MU99_TALSN</name>
<reference evidence="2" key="1">
    <citation type="journal article" date="2015" name="Genome Announc.">
        <title>Genome sequence of the AIDS-associated pathogen Penicillium marneffei (ATCC18224) and its near taxonomic relative Talaromyces stipitatus (ATCC10500).</title>
        <authorList>
            <person name="Nierman W.C."/>
            <person name="Fedorova-Abrams N.D."/>
            <person name="Andrianopoulos A."/>
        </authorList>
    </citation>
    <scope>NUCLEOTIDE SEQUENCE [LARGE SCALE GENOMIC DNA]</scope>
    <source>
        <strain evidence="2">ATCC 10500 / CBS 375.48 / QM 6759 / NRRL 1006</strain>
    </source>
</reference>
<dbReference type="InParanoid" id="B8MU99"/>
<dbReference type="GeneID" id="8106858"/>
<sequence length="243" mass="27883">MSQEMKFETIPAGTPKSKMSRYPGILQSSRLIYGEATEILYGETLLILHLHPDNYPDIGFRHNPFEDERWEGGYEWPSKDFVAVQYGGEELKGLMEPHVFARFRRVLICLQSTLKARYIASWANPDISIVKDIKTIFDDHPHPLMFIGKLLRRSFNLQLAGLHLCLVLDGHKLKNVNIQDLIKRFNECSKQIMDDTGLLHGCEKIKACLHATTQNPEQECSLLSTDLESHLLSQYRSADGDRR</sequence>
<dbReference type="OrthoDB" id="5374120at2759"/>
<keyword evidence="2" id="KW-1185">Reference proteome</keyword>
<dbReference type="AlphaFoldDB" id="B8MU99"/>
<organism evidence="1 2">
    <name type="scientific">Talaromyces stipitatus (strain ATCC 10500 / CBS 375.48 / QM 6759 / NRRL 1006)</name>
    <name type="common">Penicillium stipitatum</name>
    <dbReference type="NCBI Taxonomy" id="441959"/>
    <lineage>
        <taxon>Eukaryota</taxon>
        <taxon>Fungi</taxon>
        <taxon>Dikarya</taxon>
        <taxon>Ascomycota</taxon>
        <taxon>Pezizomycotina</taxon>
        <taxon>Eurotiomycetes</taxon>
        <taxon>Eurotiomycetidae</taxon>
        <taxon>Eurotiales</taxon>
        <taxon>Trichocomaceae</taxon>
        <taxon>Talaromyces</taxon>
        <taxon>Talaromyces sect. Talaromyces</taxon>
    </lineage>
</organism>
<proteinExistence type="predicted"/>
<dbReference type="VEuPathDB" id="FungiDB:TSTA_107940"/>
<dbReference type="RefSeq" id="XP_002488359.1">
    <property type="nucleotide sequence ID" value="XM_002488314.1"/>
</dbReference>
<dbReference type="EMBL" id="EQ962661">
    <property type="protein sequence ID" value="EED11603.1"/>
    <property type="molecule type" value="Genomic_DNA"/>
</dbReference>
<evidence type="ECO:0000313" key="1">
    <source>
        <dbReference type="EMBL" id="EED11603.1"/>
    </source>
</evidence>
<evidence type="ECO:0000313" key="2">
    <source>
        <dbReference type="Proteomes" id="UP000001745"/>
    </source>
</evidence>
<dbReference type="HOGENOM" id="CLU_1143192_0_0_1"/>
<protein>
    <submittedName>
        <fullName evidence="1">Uncharacterized protein</fullName>
    </submittedName>
</protein>
<accession>B8MU99</accession>